<accession>A0A1M6BXF9</accession>
<name>A0A1M6BXF9_9FLAO</name>
<evidence type="ECO:0000313" key="1">
    <source>
        <dbReference type="EMBL" id="SHI53301.1"/>
    </source>
</evidence>
<proteinExistence type="predicted"/>
<organism evidence="1 2">
    <name type="scientific">Cruoricaptor ignavus</name>
    <dbReference type="NCBI Taxonomy" id="1118202"/>
    <lineage>
        <taxon>Bacteria</taxon>
        <taxon>Pseudomonadati</taxon>
        <taxon>Bacteroidota</taxon>
        <taxon>Flavobacteriia</taxon>
        <taxon>Flavobacteriales</taxon>
        <taxon>Weeksellaceae</taxon>
        <taxon>Cruoricaptor</taxon>
    </lineage>
</organism>
<reference evidence="1 2" key="1">
    <citation type="submission" date="2016-11" db="EMBL/GenBank/DDBJ databases">
        <authorList>
            <person name="Jaros S."/>
            <person name="Januszkiewicz K."/>
            <person name="Wedrychowicz H."/>
        </authorList>
    </citation>
    <scope>NUCLEOTIDE SEQUENCE [LARGE SCALE GENOMIC DNA]</scope>
    <source>
        <strain evidence="1 2">DSM 25479</strain>
    </source>
</reference>
<evidence type="ECO:0000313" key="2">
    <source>
        <dbReference type="Proteomes" id="UP000184335"/>
    </source>
</evidence>
<dbReference type="EMBL" id="FQYI01000002">
    <property type="protein sequence ID" value="SHI53301.1"/>
    <property type="molecule type" value="Genomic_DNA"/>
</dbReference>
<sequence length="31" mass="3573">MEIPSFAGFKLDLNSAFKISFGKYSENFKKQ</sequence>
<protein>
    <submittedName>
        <fullName evidence="1">Uncharacterized protein</fullName>
    </submittedName>
</protein>
<keyword evidence="2" id="KW-1185">Reference proteome</keyword>
<dbReference type="Proteomes" id="UP000184335">
    <property type="component" value="Unassembled WGS sequence"/>
</dbReference>
<dbReference type="AlphaFoldDB" id="A0A1M6BXF9"/>
<dbReference type="STRING" id="1118202.SAMN05443429_102153"/>
<gene>
    <name evidence="1" type="ORF">SAMN05443429_102153</name>
</gene>